<keyword evidence="3" id="KW-1185">Reference proteome</keyword>
<evidence type="ECO:0000313" key="3">
    <source>
        <dbReference type="Proteomes" id="UP000223102"/>
    </source>
</evidence>
<dbReference type="Proteomes" id="UP000223102">
    <property type="component" value="Segment"/>
</dbReference>
<protein>
    <submittedName>
        <fullName evidence="2">Uncharacterized protein</fullName>
    </submittedName>
</protein>
<feature type="transmembrane region" description="Helical" evidence="1">
    <location>
        <begin position="27"/>
        <end position="50"/>
    </location>
</feature>
<keyword evidence="1" id="KW-0812">Transmembrane</keyword>
<accession>A0A218KCB8</accession>
<reference evidence="2 3" key="1">
    <citation type="submission" date="2015-06" db="EMBL/GenBank/DDBJ databases">
        <title>Complete genome sequence of Bacillus cereus phage PBC2.</title>
        <authorList>
            <person name="Kong M."/>
            <person name="Ryu S."/>
        </authorList>
    </citation>
    <scope>NUCLEOTIDE SEQUENCE [LARGE SCALE GENOMIC DNA]</scope>
</reference>
<organism evidence="2 3">
    <name type="scientific">Bacillus phage PBC2</name>
    <dbReference type="NCBI Taxonomy" id="1675029"/>
    <lineage>
        <taxon>Viruses</taxon>
        <taxon>Duplodnaviria</taxon>
        <taxon>Heunggongvirae</taxon>
        <taxon>Uroviricota</taxon>
        <taxon>Caudoviricetes</taxon>
        <taxon>Andregratiavirinae</taxon>
        <taxon>Haetaevirus</taxon>
        <taxon>Haetaevirus PBC2</taxon>
    </lineage>
</organism>
<evidence type="ECO:0000313" key="2">
    <source>
        <dbReference type="EMBL" id="AKQ08555.1"/>
    </source>
</evidence>
<keyword evidence="1" id="KW-0472">Membrane</keyword>
<evidence type="ECO:0000256" key="1">
    <source>
        <dbReference type="SAM" id="Phobius"/>
    </source>
</evidence>
<name>A0A218KCB8_9CAUD</name>
<gene>
    <name evidence="2" type="ORF">PBC2_240</name>
</gene>
<proteinExistence type="predicted"/>
<sequence length="83" mass="9303">MKYYTKEGLKMCGKGLSLATIGASSQALMTIGASMAWQVPLVLGFGYVMYSTGKQLFNFSKNEYNNIQGERIKLIQIKEKKKK</sequence>
<keyword evidence="1" id="KW-1133">Transmembrane helix</keyword>
<dbReference type="EMBL" id="KT070867">
    <property type="protein sequence ID" value="AKQ08555.1"/>
    <property type="molecule type" value="Genomic_DNA"/>
</dbReference>